<evidence type="ECO:0000256" key="2">
    <source>
        <dbReference type="SAM" id="MobiDB-lite"/>
    </source>
</evidence>
<evidence type="ECO:0000313" key="4">
    <source>
        <dbReference type="Proteomes" id="UP000821853"/>
    </source>
</evidence>
<dbReference type="Gene3D" id="1.25.40.10">
    <property type="entry name" value="Tetratricopeptide repeat domain"/>
    <property type="match status" value="1"/>
</dbReference>
<dbReference type="InterPro" id="IPR019734">
    <property type="entry name" value="TPR_rpt"/>
</dbReference>
<keyword evidence="1" id="KW-0802">TPR repeat</keyword>
<feature type="region of interest" description="Disordered" evidence="2">
    <location>
        <begin position="315"/>
        <end position="370"/>
    </location>
</feature>
<dbReference type="Proteomes" id="UP000821853">
    <property type="component" value="Unassembled WGS sequence"/>
</dbReference>
<dbReference type="PANTHER" id="PTHR47678:SF4">
    <property type="entry name" value="SHOCK PROTEIN 70 (HSP70)-INTERACTING PROTEIN, PUTATIVE-RELATED"/>
    <property type="match status" value="1"/>
</dbReference>
<reference evidence="3 4" key="1">
    <citation type="journal article" date="2020" name="Cell">
        <title>Large-Scale Comparative Analyses of Tick Genomes Elucidate Their Genetic Diversity and Vector Capacities.</title>
        <authorList>
            <consortium name="Tick Genome and Microbiome Consortium (TIGMIC)"/>
            <person name="Jia N."/>
            <person name="Wang J."/>
            <person name="Shi W."/>
            <person name="Du L."/>
            <person name="Sun Y."/>
            <person name="Zhan W."/>
            <person name="Jiang J.F."/>
            <person name="Wang Q."/>
            <person name="Zhang B."/>
            <person name="Ji P."/>
            <person name="Bell-Sakyi L."/>
            <person name="Cui X.M."/>
            <person name="Yuan T.T."/>
            <person name="Jiang B.G."/>
            <person name="Yang W.F."/>
            <person name="Lam T.T."/>
            <person name="Chang Q.C."/>
            <person name="Ding S.J."/>
            <person name="Wang X.J."/>
            <person name="Zhu J.G."/>
            <person name="Ruan X.D."/>
            <person name="Zhao L."/>
            <person name="Wei J.T."/>
            <person name="Ye R.Z."/>
            <person name="Que T.C."/>
            <person name="Du C.H."/>
            <person name="Zhou Y.H."/>
            <person name="Cheng J.X."/>
            <person name="Dai P.F."/>
            <person name="Guo W.B."/>
            <person name="Han X.H."/>
            <person name="Huang E.J."/>
            <person name="Li L.F."/>
            <person name="Wei W."/>
            <person name="Gao Y.C."/>
            <person name="Liu J.Z."/>
            <person name="Shao H.Z."/>
            <person name="Wang X."/>
            <person name="Wang C.C."/>
            <person name="Yang T.C."/>
            <person name="Huo Q.B."/>
            <person name="Li W."/>
            <person name="Chen H.Y."/>
            <person name="Chen S.E."/>
            <person name="Zhou L.G."/>
            <person name="Ni X.B."/>
            <person name="Tian J.H."/>
            <person name="Sheng Y."/>
            <person name="Liu T."/>
            <person name="Pan Y.S."/>
            <person name="Xia L.Y."/>
            <person name="Li J."/>
            <person name="Zhao F."/>
            <person name="Cao W.C."/>
        </authorList>
    </citation>
    <scope>NUCLEOTIDE SEQUENCE [LARGE SCALE GENOMIC DNA]</scope>
    <source>
        <strain evidence="3">HaeL-2018</strain>
    </source>
</reference>
<organism evidence="3 4">
    <name type="scientific">Haemaphysalis longicornis</name>
    <name type="common">Bush tick</name>
    <dbReference type="NCBI Taxonomy" id="44386"/>
    <lineage>
        <taxon>Eukaryota</taxon>
        <taxon>Metazoa</taxon>
        <taxon>Ecdysozoa</taxon>
        <taxon>Arthropoda</taxon>
        <taxon>Chelicerata</taxon>
        <taxon>Arachnida</taxon>
        <taxon>Acari</taxon>
        <taxon>Parasitiformes</taxon>
        <taxon>Ixodida</taxon>
        <taxon>Ixodoidea</taxon>
        <taxon>Ixodidae</taxon>
        <taxon>Haemaphysalinae</taxon>
        <taxon>Haemaphysalis</taxon>
    </lineage>
</organism>
<comment type="caution">
    <text evidence="3">The sequence shown here is derived from an EMBL/GenBank/DDBJ whole genome shotgun (WGS) entry which is preliminary data.</text>
</comment>
<dbReference type="SUPFAM" id="SSF48452">
    <property type="entry name" value="TPR-like"/>
    <property type="match status" value="1"/>
</dbReference>
<protein>
    <submittedName>
        <fullName evidence="3">Uncharacterized protein</fullName>
    </submittedName>
</protein>
<feature type="compositionally biased region" description="Polar residues" evidence="2">
    <location>
        <begin position="12"/>
        <end position="27"/>
    </location>
</feature>
<gene>
    <name evidence="3" type="ORF">HPB48_021980</name>
</gene>
<dbReference type="VEuPathDB" id="VectorBase:HLOH_055193"/>
<evidence type="ECO:0000256" key="1">
    <source>
        <dbReference type="PROSITE-ProRule" id="PRU00339"/>
    </source>
</evidence>
<dbReference type="InterPro" id="IPR011990">
    <property type="entry name" value="TPR-like_helical_dom_sf"/>
</dbReference>
<dbReference type="PROSITE" id="PS50005">
    <property type="entry name" value="TPR"/>
    <property type="match status" value="1"/>
</dbReference>
<accession>A0A9J6FTQ7</accession>
<feature type="repeat" description="TPR" evidence="1">
    <location>
        <begin position="484"/>
        <end position="517"/>
    </location>
</feature>
<proteinExistence type="predicted"/>
<dbReference type="PANTHER" id="PTHR47678">
    <property type="entry name" value="TETRATRICOPEPTIDE REPEAT PROTEIN 31"/>
    <property type="match status" value="1"/>
</dbReference>
<evidence type="ECO:0000313" key="3">
    <source>
        <dbReference type="EMBL" id="KAH9365689.1"/>
    </source>
</evidence>
<dbReference type="AlphaFoldDB" id="A0A9J6FTQ7"/>
<sequence length="652" mass="70352">MQCTHEDLHSAAMTTTSASLDEQNGSANGERGPGAPRPCGTELGEYVPSAQSRFFVERAMEDPGLLTSQEEQYLVRLFCTRVTGQAWTAKLTADFRVSATSKQRARAFAVTLLACIGEWFTRRPELLPRPLPPAWVHLDGVAGEQLQSRPPKQDGSRVTVQVFDWLCISYRTPTQGRGGSTKELLTPPQMLDVSIMAFAHPFTRKAPAQDASTQCEVATNKNAQTESTAAPPMAAAAASFAASSPRAAQTQVSPPAQGSLPAKFACCRKTPRPTKTVLPSKALASASMAAFSSGAARIATTASKQKSVAVAKVKEKEDTAAATPDAKKAYQCAKKASRKSNKRHRQKQKRRERMAANKAPEEEDCETGGDGELDLNSAFVATALRKMSTGEGTRSKVVSAGVVLKTVPPENLHSRSRTLAHEGCEMWKLSRCADAVELFTDAMKPCGTERSYDVNRLICYTILDKFSKALKDADMSVQQEPQSAKGYFRRGKALLGLQGYNEASEAFSTVLKLEPNNPDAKKELHKVHIYELKNMKLRHEQAEWVLEQGAVDVPTAVNMLCGGNAMAPDFKENPGNLQGFRSLCMGSRAPDVTEKICSLPCSDALTSSFTPSSASCGGPLAATSWKTATTNTFLVTIKGIDSSPRGSGKKFN</sequence>
<dbReference type="EMBL" id="JABSTR010000003">
    <property type="protein sequence ID" value="KAH9365689.1"/>
    <property type="molecule type" value="Genomic_DNA"/>
</dbReference>
<dbReference type="SMART" id="SM00028">
    <property type="entry name" value="TPR"/>
    <property type="match status" value="1"/>
</dbReference>
<keyword evidence="4" id="KW-1185">Reference proteome</keyword>
<feature type="region of interest" description="Disordered" evidence="2">
    <location>
        <begin position="1"/>
        <end position="41"/>
    </location>
</feature>
<dbReference type="OrthoDB" id="2017782at2759"/>
<name>A0A9J6FTQ7_HAELO</name>
<feature type="compositionally biased region" description="Acidic residues" evidence="2">
    <location>
        <begin position="361"/>
        <end position="370"/>
    </location>
</feature>
<feature type="compositionally biased region" description="Basic residues" evidence="2">
    <location>
        <begin position="335"/>
        <end position="352"/>
    </location>
</feature>